<organism evidence="1 2">
    <name type="scientific">Paraherbaspirillum soli</name>
    <dbReference type="NCBI Taxonomy" id="631222"/>
    <lineage>
        <taxon>Bacteria</taxon>
        <taxon>Pseudomonadati</taxon>
        <taxon>Pseudomonadota</taxon>
        <taxon>Betaproteobacteria</taxon>
        <taxon>Burkholderiales</taxon>
        <taxon>Oxalobacteraceae</taxon>
        <taxon>Paraherbaspirillum</taxon>
    </lineage>
</organism>
<keyword evidence="2" id="KW-1185">Reference proteome</keyword>
<gene>
    <name evidence="1" type="ORF">ACFPM8_20550</name>
</gene>
<evidence type="ECO:0000313" key="2">
    <source>
        <dbReference type="Proteomes" id="UP001596045"/>
    </source>
</evidence>
<dbReference type="EMBL" id="JBHSMT010000030">
    <property type="protein sequence ID" value="MFC5476362.1"/>
    <property type="molecule type" value="Genomic_DNA"/>
</dbReference>
<proteinExistence type="predicted"/>
<accession>A0ABW0MHA9</accession>
<sequence length="57" mass="5974">MSIGTIRRISHTIAVPMIGRAKLNVFFACDSIAVPVAVNPAAALDGTQFSSCAQKAR</sequence>
<protein>
    <submittedName>
        <fullName evidence="1">Uncharacterized protein</fullName>
    </submittedName>
</protein>
<name>A0ABW0MHA9_9BURK</name>
<comment type="caution">
    <text evidence="1">The sequence shown here is derived from an EMBL/GenBank/DDBJ whole genome shotgun (WGS) entry which is preliminary data.</text>
</comment>
<reference evidence="2" key="1">
    <citation type="journal article" date="2019" name="Int. J. Syst. Evol. Microbiol.">
        <title>The Global Catalogue of Microorganisms (GCM) 10K type strain sequencing project: providing services to taxonomists for standard genome sequencing and annotation.</title>
        <authorList>
            <consortium name="The Broad Institute Genomics Platform"/>
            <consortium name="The Broad Institute Genome Sequencing Center for Infectious Disease"/>
            <person name="Wu L."/>
            <person name="Ma J."/>
        </authorList>
    </citation>
    <scope>NUCLEOTIDE SEQUENCE [LARGE SCALE GENOMIC DNA]</scope>
    <source>
        <strain evidence="2">JCM 17066</strain>
    </source>
</reference>
<dbReference type="RefSeq" id="WP_379000487.1">
    <property type="nucleotide sequence ID" value="NZ_JBHSMT010000030.1"/>
</dbReference>
<dbReference type="Proteomes" id="UP001596045">
    <property type="component" value="Unassembled WGS sequence"/>
</dbReference>
<evidence type="ECO:0000313" key="1">
    <source>
        <dbReference type="EMBL" id="MFC5476362.1"/>
    </source>
</evidence>